<organism evidence="2">
    <name type="scientific">Marseillevirus LCMAC101</name>
    <dbReference type="NCBI Taxonomy" id="2506602"/>
    <lineage>
        <taxon>Viruses</taxon>
        <taxon>Varidnaviria</taxon>
        <taxon>Bamfordvirae</taxon>
        <taxon>Nucleocytoviricota</taxon>
        <taxon>Megaviricetes</taxon>
        <taxon>Pimascovirales</taxon>
        <taxon>Pimascovirales incertae sedis</taxon>
        <taxon>Marseilleviridae</taxon>
    </lineage>
</organism>
<dbReference type="Pfam" id="PF18054">
    <property type="entry name" value="CEL_III_C"/>
    <property type="match status" value="1"/>
</dbReference>
<feature type="domain" description="CEL-III C-terminal" evidence="1">
    <location>
        <begin position="277"/>
        <end position="415"/>
    </location>
</feature>
<sequence>MKSLILVIVITVFYLQKVKGWDRCETSGNVCHVTQGLFDNLTYTQGYSLGTIIARYGSGKQWSYRKFHDNNAFKCDSKNFGNPCSQAPTGVCDGGSVCYYKNIDEDAYYGKAAPQYERLIYYDNGETIKPVHYDKIYKLYYTELRTFTYFVGPVDCIASLFYDNLVDYDSGQLRTYPDSACGYSDVPVNDQFGTWTICAEEGQYCSFPNDYNVYSVIFISGPYYNLKTTGVVGHFSGDGVICTTASLPDFPVYSGYYPNNKRYCSYSIDSQFSEIAGYWKKVAMCTGESCKMQFSISQGVSSTSNSVSSETWVDTFSASMTNGFHFKFWSNSQTVSDQQSHSVTESSSHAFTQTVSKSCTATCGDTSGTVNMWQWNIETVENCNEGTGCHTNIYTCIYICIPSNLEPGCLPGYCDPDDPNCQKCLS</sequence>
<reference evidence="2" key="1">
    <citation type="journal article" date="2019" name="MBio">
        <title>Virus Genomes from Deep Sea Sediments Expand the Ocean Megavirome and Support Independent Origins of Viral Gigantism.</title>
        <authorList>
            <person name="Backstrom D."/>
            <person name="Yutin N."/>
            <person name="Jorgensen S.L."/>
            <person name="Dharamshi J."/>
            <person name="Homa F."/>
            <person name="Zaremba-Niedwiedzka K."/>
            <person name="Spang A."/>
            <person name="Wolf Y.I."/>
            <person name="Koonin E.V."/>
            <person name="Ettema T.J."/>
        </authorList>
    </citation>
    <scope>NUCLEOTIDE SEQUENCE</scope>
</reference>
<name>A0A481YU09_9VIRU</name>
<accession>A0A481YU09</accession>
<proteinExistence type="predicted"/>
<evidence type="ECO:0000259" key="1">
    <source>
        <dbReference type="Pfam" id="PF18054"/>
    </source>
</evidence>
<evidence type="ECO:0000313" key="2">
    <source>
        <dbReference type="EMBL" id="QBK85986.1"/>
    </source>
</evidence>
<gene>
    <name evidence="2" type="ORF">LCMAC101_05810</name>
</gene>
<dbReference type="InterPro" id="IPR041014">
    <property type="entry name" value="CEL_III_C"/>
</dbReference>
<protein>
    <recommendedName>
        <fullName evidence="1">CEL-III C-terminal domain-containing protein</fullName>
    </recommendedName>
</protein>
<dbReference type="EMBL" id="MK500328">
    <property type="protein sequence ID" value="QBK85986.1"/>
    <property type="molecule type" value="Genomic_DNA"/>
</dbReference>